<dbReference type="Proteomes" id="UP000326759">
    <property type="component" value="Unassembled WGS sequence"/>
</dbReference>
<name>A0A5N5TFP4_9CRUS</name>
<dbReference type="Gene3D" id="3.10.129.10">
    <property type="entry name" value="Hotdog Thioesterase"/>
    <property type="match status" value="3"/>
</dbReference>
<dbReference type="GO" id="GO:0047617">
    <property type="term" value="F:fatty acyl-CoA hydrolase activity"/>
    <property type="evidence" value="ECO:0007669"/>
    <property type="project" value="TreeGrafter"/>
</dbReference>
<feature type="non-terminal residue" evidence="6">
    <location>
        <position position="1"/>
    </location>
</feature>
<dbReference type="OrthoDB" id="331699at2759"/>
<evidence type="ECO:0000256" key="1">
    <source>
        <dbReference type="ARBA" id="ARBA00010458"/>
    </source>
</evidence>
<dbReference type="InterPro" id="IPR033120">
    <property type="entry name" value="HOTDOG_ACOT"/>
</dbReference>
<dbReference type="AlphaFoldDB" id="A0A5N5TFP4"/>
<dbReference type="SUPFAM" id="SSF54637">
    <property type="entry name" value="Thioesterase/thiol ester dehydrase-isomerase"/>
    <property type="match status" value="4"/>
</dbReference>
<keyword evidence="2" id="KW-0677">Repeat</keyword>
<dbReference type="GO" id="GO:0005739">
    <property type="term" value="C:mitochondrion"/>
    <property type="evidence" value="ECO:0007669"/>
    <property type="project" value="TreeGrafter"/>
</dbReference>
<keyword evidence="7" id="KW-1185">Reference proteome</keyword>
<proteinExistence type="inferred from homology"/>
<accession>A0A5N5TFP4</accession>
<gene>
    <name evidence="6" type="primary">ACOT9</name>
    <name evidence="6" type="ORF">Anas_11788</name>
</gene>
<evidence type="ECO:0000259" key="5">
    <source>
        <dbReference type="PROSITE" id="PS51770"/>
    </source>
</evidence>
<keyword evidence="3" id="KW-0378">Hydrolase</keyword>
<feature type="domain" description="HotDog ACOT-type" evidence="5">
    <location>
        <begin position="292"/>
        <end position="456"/>
    </location>
</feature>
<reference evidence="6 7" key="1">
    <citation type="journal article" date="2019" name="PLoS Biol.">
        <title>Sex chromosomes control vertical transmission of feminizing Wolbachia symbionts in an isopod.</title>
        <authorList>
            <person name="Becking T."/>
            <person name="Chebbi M.A."/>
            <person name="Giraud I."/>
            <person name="Moumen B."/>
            <person name="Laverre T."/>
            <person name="Caubet Y."/>
            <person name="Peccoud J."/>
            <person name="Gilbert C."/>
            <person name="Cordaux R."/>
        </authorList>
    </citation>
    <scope>NUCLEOTIDE SEQUENCE [LARGE SCALE GENOMIC DNA]</scope>
    <source>
        <strain evidence="6">ANa2</strain>
        <tissue evidence="6">Whole body excluding digestive tract and cuticle</tissue>
    </source>
</reference>
<organism evidence="6 7">
    <name type="scientific">Armadillidium nasatum</name>
    <dbReference type="NCBI Taxonomy" id="96803"/>
    <lineage>
        <taxon>Eukaryota</taxon>
        <taxon>Metazoa</taxon>
        <taxon>Ecdysozoa</taxon>
        <taxon>Arthropoda</taxon>
        <taxon>Crustacea</taxon>
        <taxon>Multicrustacea</taxon>
        <taxon>Malacostraca</taxon>
        <taxon>Eumalacostraca</taxon>
        <taxon>Peracarida</taxon>
        <taxon>Isopoda</taxon>
        <taxon>Oniscidea</taxon>
        <taxon>Crinocheta</taxon>
        <taxon>Armadillidiidae</taxon>
        <taxon>Armadillidium</taxon>
    </lineage>
</organism>
<comment type="similarity">
    <text evidence="1">Belongs to the acyl coenzyme A hydrolase family.</text>
</comment>
<evidence type="ECO:0000256" key="2">
    <source>
        <dbReference type="ARBA" id="ARBA00022737"/>
    </source>
</evidence>
<feature type="domain" description="HotDog ACOT-type" evidence="5">
    <location>
        <begin position="46"/>
        <end position="169"/>
    </location>
</feature>
<protein>
    <submittedName>
        <fullName evidence="6">Acyl-coenzyme A thioesterase 9, mitochondrial</fullName>
    </submittedName>
</protein>
<dbReference type="EMBL" id="SEYY01002136">
    <property type="protein sequence ID" value="KAB7504898.1"/>
    <property type="molecule type" value="Genomic_DNA"/>
</dbReference>
<keyword evidence="4" id="KW-0809">Transit peptide</keyword>
<dbReference type="PANTHER" id="PTHR12655">
    <property type="entry name" value="ACYL-COA THIOESTERASE"/>
    <property type="match status" value="1"/>
</dbReference>
<dbReference type="CDD" id="cd03442">
    <property type="entry name" value="BFIT_BACH"/>
    <property type="match status" value="2"/>
</dbReference>
<sequence>IDALVENVGASKSFQNNFDRKLLLDLLPRRQEDLPPRRMSDSWDCAVIPLGSDSELREKYLTFLGGVRTGRLLEDMDIFAVWLCYKHILNPLQKEGYPSPYAVVTALVDRIDFHKGVALRADKDIMLEGSVSWVGKSSIETTLLIKQEQDGKWQQVTRAVFVMVARDPLNQGSAVINPLVCDTEEEKRIFHQGEVSKLSRKLIQEESLFVSPPNDTEKTIVHDLFMKMACKDQYSFAPKFKPENSIWMEDTKLKNLIICHQEHRNRFEKVFGGFIMRQAFELSWASAFVYRVYSHFTGLYSLLSKQSGNIFGKIFGGYLMRVAFELSFTNAAVYSKQRPRILHVDDIMFRKPVEIGSLLYLNSQVPFPFLVLLIPPYESIVLPFVPQKCQHGNSVQYNAKGKPVMKEEVKSFIIKVIYTEGRHLQISTKASVVDSVTQTSNLTNIFHLTFEVPNVVDEVIPRTYHEAMLYLDGRRHYQLVRGLRKFYAQGENVKDTPLK</sequence>
<evidence type="ECO:0000313" key="6">
    <source>
        <dbReference type="EMBL" id="KAB7504898.1"/>
    </source>
</evidence>
<evidence type="ECO:0000256" key="4">
    <source>
        <dbReference type="ARBA" id="ARBA00022946"/>
    </source>
</evidence>
<dbReference type="GO" id="GO:0006637">
    <property type="term" value="P:acyl-CoA metabolic process"/>
    <property type="evidence" value="ECO:0007669"/>
    <property type="project" value="TreeGrafter"/>
</dbReference>
<dbReference type="FunFam" id="3.10.129.10:FF:000051">
    <property type="entry name" value="Acyl-coa thioesterase"/>
    <property type="match status" value="1"/>
</dbReference>
<comment type="caution">
    <text evidence="6">The sequence shown here is derived from an EMBL/GenBank/DDBJ whole genome shotgun (WGS) entry which is preliminary data.</text>
</comment>
<evidence type="ECO:0000313" key="7">
    <source>
        <dbReference type="Proteomes" id="UP000326759"/>
    </source>
</evidence>
<dbReference type="PROSITE" id="PS51770">
    <property type="entry name" value="HOTDOG_ACOT"/>
    <property type="match status" value="2"/>
</dbReference>
<evidence type="ECO:0000256" key="3">
    <source>
        <dbReference type="ARBA" id="ARBA00022801"/>
    </source>
</evidence>
<dbReference type="PANTHER" id="PTHR12655:SF0">
    <property type="entry name" value="ACYL-COENZYME A THIOESTERASE 9, MITOCHONDRIAL"/>
    <property type="match status" value="1"/>
</dbReference>
<dbReference type="InterPro" id="IPR029069">
    <property type="entry name" value="HotDog_dom_sf"/>
</dbReference>